<evidence type="ECO:0000256" key="12">
    <source>
        <dbReference type="ARBA" id="ARBA00048370"/>
    </source>
</evidence>
<dbReference type="Gene3D" id="2.40.50.100">
    <property type="match status" value="1"/>
</dbReference>
<evidence type="ECO:0000256" key="5">
    <source>
        <dbReference type="ARBA" id="ARBA00022679"/>
    </source>
</evidence>
<evidence type="ECO:0000256" key="13">
    <source>
        <dbReference type="SAM" id="MobiDB-lite"/>
    </source>
</evidence>
<dbReference type="Pfam" id="PF02817">
    <property type="entry name" value="E3_binding"/>
    <property type="match status" value="1"/>
</dbReference>
<evidence type="ECO:0000256" key="6">
    <source>
        <dbReference type="ARBA" id="ARBA00022737"/>
    </source>
</evidence>
<evidence type="ECO:0000256" key="3">
    <source>
        <dbReference type="ARBA" id="ARBA00013114"/>
    </source>
</evidence>
<evidence type="ECO:0000256" key="7">
    <source>
        <dbReference type="ARBA" id="ARBA00022823"/>
    </source>
</evidence>
<dbReference type="InterPro" id="IPR036625">
    <property type="entry name" value="E3-bd_dom_sf"/>
</dbReference>
<name>A0A3B0XP47_9ZZZZ</name>
<dbReference type="SUPFAM" id="SSF51230">
    <property type="entry name" value="Single hybrid motif"/>
    <property type="match status" value="1"/>
</dbReference>
<dbReference type="GO" id="GO:0031405">
    <property type="term" value="F:lipoic acid binding"/>
    <property type="evidence" value="ECO:0007669"/>
    <property type="project" value="TreeGrafter"/>
</dbReference>
<dbReference type="PANTHER" id="PTHR43178">
    <property type="entry name" value="DIHYDROLIPOAMIDE ACETYLTRANSFERASE COMPONENT OF PYRUVATE DEHYDROGENASE COMPLEX"/>
    <property type="match status" value="1"/>
</dbReference>
<dbReference type="InterPro" id="IPR011053">
    <property type="entry name" value="Single_hybrid_motif"/>
</dbReference>
<organism evidence="16">
    <name type="scientific">hydrothermal vent metagenome</name>
    <dbReference type="NCBI Taxonomy" id="652676"/>
    <lineage>
        <taxon>unclassified sequences</taxon>
        <taxon>metagenomes</taxon>
        <taxon>ecological metagenomes</taxon>
    </lineage>
</organism>
<comment type="function">
    <text evidence="9">The pyruvate dehydrogenase complex catalyzes the overall conversion of pyruvate to acetyl-CoA and CO(2). It contains multiple copies of three enzymatic components: pyruvate dehydrogenase (E1), dihydrolipoamide acetyltransferase (E2) and lipoamide dehydrogenase (E3).</text>
</comment>
<dbReference type="SUPFAM" id="SSF52777">
    <property type="entry name" value="CoA-dependent acyltransferases"/>
    <property type="match status" value="1"/>
</dbReference>
<comment type="catalytic activity">
    <reaction evidence="12">
        <text>N(6)-[(R)-dihydrolipoyl]-L-lysyl-[protein] + acetyl-CoA = N(6)-[(R)-S(8)-acetyldihydrolipoyl]-L-lysyl-[protein] + CoA</text>
        <dbReference type="Rhea" id="RHEA:17017"/>
        <dbReference type="Rhea" id="RHEA-COMP:10475"/>
        <dbReference type="Rhea" id="RHEA-COMP:10478"/>
        <dbReference type="ChEBI" id="CHEBI:57287"/>
        <dbReference type="ChEBI" id="CHEBI:57288"/>
        <dbReference type="ChEBI" id="CHEBI:83100"/>
        <dbReference type="ChEBI" id="CHEBI:83111"/>
        <dbReference type="EC" id="2.3.1.12"/>
    </reaction>
</comment>
<protein>
    <recommendedName>
        <fullName evidence="4">Dihydrolipoyllysine-residue acetyltransferase component of pyruvate dehydrogenase complex</fullName>
        <ecNumber evidence="3">2.3.1.12</ecNumber>
    </recommendedName>
    <alternativeName>
        <fullName evidence="10">Dihydrolipoamide acetyltransferase component of pyruvate dehydrogenase complex</fullName>
    </alternativeName>
    <alternativeName>
        <fullName evidence="11">E2</fullName>
    </alternativeName>
</protein>
<dbReference type="InterPro" id="IPR003016">
    <property type="entry name" value="2-oxoA_DH_lipoyl-BS"/>
</dbReference>
<sequence length="437" mass="46966">MSEMVEVKVPDIGDFDAVEIIEVLVSVGDQIAEEDSLITVESDKASMEIPSSHAGTVKDIKVNVGDSIAEGAVVVILETSAVAAEAVEPAVKEEPLKEAPAPATQKPASQKTEEKPLSAPVATKLSPTANIDPMSFKSAHASPAIRKFARELGVDLSKISGTGRSSRIVKEDVQTFVKQMMSGGNSSVSGATLGVEPMPEIDFSQFGEVEIQPLSKINKLTGKFLHRNWVSIPHVTQFDEADITSLEAFRKQSNAEYAEQGVKFTMLSFIMKALAAGLKKYPRFNSSLEPSGENLILKNYFNIGIAVDTPDGLVVPVIRDVDKKSLVDISMELREISGKARDKKLKPSDMQGGSMSISSLGGIGGTKFTPIVNAPEVAILGVSKAEIKPVWNGSEFEPKLMCPLSLSYDHRVVDGADGARFITYVSHLLADARRLLL</sequence>
<keyword evidence="7" id="KW-0450">Lipoyl</keyword>
<dbReference type="PROSITE" id="PS00189">
    <property type="entry name" value="LIPOYL"/>
    <property type="match status" value="1"/>
</dbReference>
<dbReference type="CDD" id="cd06849">
    <property type="entry name" value="lipoyl_domain"/>
    <property type="match status" value="1"/>
</dbReference>
<dbReference type="Gene3D" id="3.30.559.10">
    <property type="entry name" value="Chloramphenicol acetyltransferase-like domain"/>
    <property type="match status" value="1"/>
</dbReference>
<evidence type="ECO:0000313" key="16">
    <source>
        <dbReference type="EMBL" id="VAW70068.1"/>
    </source>
</evidence>
<dbReference type="EMBL" id="UOFI01000186">
    <property type="protein sequence ID" value="VAW70068.1"/>
    <property type="molecule type" value="Genomic_DNA"/>
</dbReference>
<feature type="domain" description="Lipoyl-binding" evidence="14">
    <location>
        <begin position="4"/>
        <end position="78"/>
    </location>
</feature>
<comment type="similarity">
    <text evidence="2">Belongs to the 2-oxoacid dehydrogenase family.</text>
</comment>
<dbReference type="InterPro" id="IPR001078">
    <property type="entry name" value="2-oxoacid_DH_actylTfrase"/>
</dbReference>
<dbReference type="Pfam" id="PF00364">
    <property type="entry name" value="Biotin_lipoyl"/>
    <property type="match status" value="1"/>
</dbReference>
<dbReference type="InterPro" id="IPR004167">
    <property type="entry name" value="PSBD"/>
</dbReference>
<keyword evidence="16" id="KW-0670">Pyruvate</keyword>
<feature type="region of interest" description="Disordered" evidence="13">
    <location>
        <begin position="91"/>
        <end position="120"/>
    </location>
</feature>
<proteinExistence type="inferred from homology"/>
<dbReference type="InterPro" id="IPR050743">
    <property type="entry name" value="2-oxoacid_DH_E2_comp"/>
</dbReference>
<dbReference type="GO" id="GO:0045254">
    <property type="term" value="C:pyruvate dehydrogenase complex"/>
    <property type="evidence" value="ECO:0007669"/>
    <property type="project" value="InterPro"/>
</dbReference>
<evidence type="ECO:0000256" key="2">
    <source>
        <dbReference type="ARBA" id="ARBA00007317"/>
    </source>
</evidence>
<keyword evidence="6" id="KW-0677">Repeat</keyword>
<dbReference type="AlphaFoldDB" id="A0A3B0XP47"/>
<accession>A0A3B0XP47</accession>
<dbReference type="InterPro" id="IPR023213">
    <property type="entry name" value="CAT-like_dom_sf"/>
</dbReference>
<dbReference type="GO" id="GO:0006086">
    <property type="term" value="P:pyruvate decarboxylation to acetyl-CoA"/>
    <property type="evidence" value="ECO:0007669"/>
    <property type="project" value="TreeGrafter"/>
</dbReference>
<evidence type="ECO:0000256" key="8">
    <source>
        <dbReference type="ARBA" id="ARBA00023315"/>
    </source>
</evidence>
<dbReference type="PROSITE" id="PS50968">
    <property type="entry name" value="BIOTINYL_LIPOYL"/>
    <property type="match status" value="1"/>
</dbReference>
<dbReference type="Gene3D" id="4.10.320.10">
    <property type="entry name" value="E3-binding domain"/>
    <property type="match status" value="1"/>
</dbReference>
<dbReference type="EC" id="2.3.1.12" evidence="3"/>
<dbReference type="GO" id="GO:0004742">
    <property type="term" value="F:dihydrolipoyllysine-residue acetyltransferase activity"/>
    <property type="evidence" value="ECO:0007669"/>
    <property type="project" value="UniProtKB-EC"/>
</dbReference>
<keyword evidence="8 16" id="KW-0012">Acyltransferase</keyword>
<dbReference type="InterPro" id="IPR006256">
    <property type="entry name" value="AcTrfase_Pyrv_DH_cplx"/>
</dbReference>
<evidence type="ECO:0000256" key="1">
    <source>
        <dbReference type="ARBA" id="ARBA00001938"/>
    </source>
</evidence>
<evidence type="ECO:0000259" key="14">
    <source>
        <dbReference type="PROSITE" id="PS50968"/>
    </source>
</evidence>
<dbReference type="FunFam" id="2.40.50.100:FF:000009">
    <property type="entry name" value="Acetyltransferase component of pyruvate dehydrogenase complex"/>
    <property type="match status" value="1"/>
</dbReference>
<dbReference type="PANTHER" id="PTHR43178:SF2">
    <property type="entry name" value="DIHYDROLIPOYLLYSINE-RESIDUE ACETYLTRANSFERASE COMPONENT OF PYRUVATE DEHYDROGENASE COMPLEX"/>
    <property type="match status" value="1"/>
</dbReference>
<feature type="domain" description="Peripheral subunit-binding (PSBD)" evidence="15">
    <location>
        <begin position="140"/>
        <end position="177"/>
    </location>
</feature>
<dbReference type="PROSITE" id="PS51826">
    <property type="entry name" value="PSBD"/>
    <property type="match status" value="1"/>
</dbReference>
<dbReference type="FunFam" id="3.30.559.10:FF:000004">
    <property type="entry name" value="Acetyltransferase component of pyruvate dehydrogenase complex"/>
    <property type="match status" value="1"/>
</dbReference>
<dbReference type="Pfam" id="PF00198">
    <property type="entry name" value="2-oxoacid_dh"/>
    <property type="match status" value="1"/>
</dbReference>
<comment type="cofactor">
    <cofactor evidence="1">
        <name>(R)-lipoate</name>
        <dbReference type="ChEBI" id="CHEBI:83088"/>
    </cofactor>
</comment>
<dbReference type="InterPro" id="IPR000089">
    <property type="entry name" value="Biotin_lipoyl"/>
</dbReference>
<evidence type="ECO:0000256" key="9">
    <source>
        <dbReference type="ARBA" id="ARBA00025211"/>
    </source>
</evidence>
<gene>
    <name evidence="16" type="ORF">MNBD_GAMMA09-684</name>
</gene>
<dbReference type="NCBIfam" id="TIGR01348">
    <property type="entry name" value="PDHac_trf_long"/>
    <property type="match status" value="1"/>
</dbReference>
<evidence type="ECO:0000256" key="4">
    <source>
        <dbReference type="ARBA" id="ARBA00016300"/>
    </source>
</evidence>
<keyword evidence="5 16" id="KW-0808">Transferase</keyword>
<dbReference type="SUPFAM" id="SSF47005">
    <property type="entry name" value="Peripheral subunit-binding domain of 2-oxo acid dehydrogenase complex"/>
    <property type="match status" value="1"/>
</dbReference>
<evidence type="ECO:0000259" key="15">
    <source>
        <dbReference type="PROSITE" id="PS51826"/>
    </source>
</evidence>
<dbReference type="GO" id="GO:0005737">
    <property type="term" value="C:cytoplasm"/>
    <property type="evidence" value="ECO:0007669"/>
    <property type="project" value="TreeGrafter"/>
</dbReference>
<evidence type="ECO:0000256" key="10">
    <source>
        <dbReference type="ARBA" id="ARBA00029730"/>
    </source>
</evidence>
<reference evidence="16" key="1">
    <citation type="submission" date="2018-06" db="EMBL/GenBank/DDBJ databases">
        <authorList>
            <person name="Zhirakovskaya E."/>
        </authorList>
    </citation>
    <scope>NUCLEOTIDE SEQUENCE</scope>
</reference>
<evidence type="ECO:0000256" key="11">
    <source>
        <dbReference type="ARBA" id="ARBA00031531"/>
    </source>
</evidence>